<name>A0A9L0I6K3_EQUAS</name>
<dbReference type="GO" id="GO:0000159">
    <property type="term" value="C:protein phosphatase type 2A complex"/>
    <property type="evidence" value="ECO:0007669"/>
    <property type="project" value="TreeGrafter"/>
</dbReference>
<dbReference type="Ensembl" id="ENSEAST00005064479.1">
    <property type="protein sequence ID" value="ENSEASP00005035331.1"/>
    <property type="gene ID" value="ENSEASG00005038172.1"/>
</dbReference>
<dbReference type="GO" id="GO:0005634">
    <property type="term" value="C:nucleus"/>
    <property type="evidence" value="ECO:0007669"/>
    <property type="project" value="TreeGrafter"/>
</dbReference>
<dbReference type="Gene3D" id="1.25.10.10">
    <property type="entry name" value="Leucine-rich Repeat Variant"/>
    <property type="match status" value="1"/>
</dbReference>
<dbReference type="PANTHER" id="PTHR10648">
    <property type="entry name" value="SERINE/THREONINE-PROTEIN PHOSPHATASE PP2A 65 KDA REGULATORY SUBUNIT"/>
    <property type="match status" value="1"/>
</dbReference>
<proteinExistence type="predicted"/>
<evidence type="ECO:0000256" key="1">
    <source>
        <dbReference type="ARBA" id="ARBA00022737"/>
    </source>
</evidence>
<reference evidence="2 3" key="1">
    <citation type="journal article" date="2020" name="Nat. Commun.">
        <title>Donkey genomes provide new insights into domestication and selection for coat color.</title>
        <authorList>
            <person name="Wang"/>
            <person name="C."/>
            <person name="Li"/>
            <person name="H."/>
            <person name="Guo"/>
            <person name="Y."/>
            <person name="Huang"/>
            <person name="J."/>
            <person name="Sun"/>
            <person name="Y."/>
            <person name="Min"/>
            <person name="J."/>
            <person name="Wang"/>
            <person name="J."/>
            <person name="Fang"/>
            <person name="X."/>
            <person name="Zhao"/>
            <person name="Z."/>
            <person name="Wang"/>
            <person name="S."/>
            <person name="Zhang"/>
            <person name="Y."/>
            <person name="Liu"/>
            <person name="Q."/>
            <person name="Jiang"/>
            <person name="Q."/>
            <person name="Wang"/>
            <person name="X."/>
            <person name="Guo"/>
            <person name="Y."/>
            <person name="Yang"/>
            <person name="C."/>
            <person name="Wang"/>
            <person name="Y."/>
            <person name="Tian"/>
            <person name="F."/>
            <person name="Zhuang"/>
            <person name="G."/>
            <person name="Fan"/>
            <person name="Y."/>
            <person name="Gao"/>
            <person name="Q."/>
            <person name="Li"/>
            <person name="Y."/>
            <person name="Ju"/>
            <person name="Z."/>
            <person name="Li"/>
            <person name="J."/>
            <person name="Li"/>
            <person name="R."/>
            <person name="Hou"/>
            <person name="M."/>
            <person name="Yang"/>
            <person name="G."/>
            <person name="Liu"/>
            <person name="G."/>
            <person name="Liu"/>
            <person name="W."/>
            <person name="Guo"/>
            <person name="J."/>
            <person name="Pan"/>
            <person name="S."/>
            <person name="Fan"/>
            <person name="G."/>
            <person name="Zhang"/>
            <person name="W."/>
            <person name="Zhang"/>
            <person name="R."/>
            <person name="Yu"/>
            <person name="J."/>
            <person name="Zhang"/>
            <person name="X."/>
            <person name="Yin"/>
            <person name="Q."/>
            <person name="Ji"/>
            <person name="C."/>
            <person name="Jin"/>
            <person name="Y."/>
            <person name="Yue"/>
            <person name="G."/>
            <person name="Liu"/>
            <person name="M."/>
            <person name="Xu"/>
            <person name="J."/>
            <person name="Liu"/>
            <person name="S."/>
            <person name="Jordana"/>
            <person name="J."/>
            <person name="Noce"/>
            <person name="A."/>
            <person name="Amills"/>
            <person name="M."/>
            <person name="Wu"/>
            <person name="D.D."/>
            <person name="Li"/>
            <person name="S."/>
            <person name="Zhou"/>
            <person name="X. and Zhong"/>
            <person name="J."/>
        </authorList>
    </citation>
    <scope>NUCLEOTIDE SEQUENCE [LARGE SCALE GENOMIC DNA]</scope>
</reference>
<dbReference type="InterPro" id="IPR051023">
    <property type="entry name" value="PP2A_Regulatory_Subunit_A"/>
</dbReference>
<dbReference type="InterPro" id="IPR016024">
    <property type="entry name" value="ARM-type_fold"/>
</dbReference>
<keyword evidence="1" id="KW-0677">Repeat</keyword>
<dbReference type="InterPro" id="IPR011989">
    <property type="entry name" value="ARM-like"/>
</dbReference>
<accession>A0A9L0I6K3</accession>
<reference evidence="2" key="3">
    <citation type="submission" date="2025-09" db="UniProtKB">
        <authorList>
            <consortium name="Ensembl"/>
        </authorList>
    </citation>
    <scope>IDENTIFICATION</scope>
</reference>
<dbReference type="GO" id="GO:0005829">
    <property type="term" value="C:cytosol"/>
    <property type="evidence" value="ECO:0007669"/>
    <property type="project" value="TreeGrafter"/>
</dbReference>
<dbReference type="SUPFAM" id="SSF48371">
    <property type="entry name" value="ARM repeat"/>
    <property type="match status" value="1"/>
</dbReference>
<keyword evidence="3" id="KW-1185">Reference proteome</keyword>
<dbReference type="GO" id="GO:0019888">
    <property type="term" value="F:protein phosphatase regulator activity"/>
    <property type="evidence" value="ECO:0007669"/>
    <property type="project" value="TreeGrafter"/>
</dbReference>
<dbReference type="Proteomes" id="UP000694387">
    <property type="component" value="Chromosome 26"/>
</dbReference>
<dbReference type="GeneTree" id="ENSGT00950000183066"/>
<dbReference type="PANTHER" id="PTHR10648:SF9">
    <property type="entry name" value="SERINE_THREONINE-PROTEIN PHOSPHATASE 2A 65 KDA REGULATORY SUBUNIT A BETA ISOFORM"/>
    <property type="match status" value="1"/>
</dbReference>
<organism evidence="2 3">
    <name type="scientific">Equus asinus</name>
    <name type="common">Donkey</name>
    <name type="synonym">Equus africanus asinus</name>
    <dbReference type="NCBI Taxonomy" id="9793"/>
    <lineage>
        <taxon>Eukaryota</taxon>
        <taxon>Metazoa</taxon>
        <taxon>Chordata</taxon>
        <taxon>Craniata</taxon>
        <taxon>Vertebrata</taxon>
        <taxon>Euteleostomi</taxon>
        <taxon>Mammalia</taxon>
        <taxon>Eutheria</taxon>
        <taxon>Laurasiatheria</taxon>
        <taxon>Perissodactyla</taxon>
        <taxon>Equidae</taxon>
        <taxon>Equus</taxon>
    </lineage>
</organism>
<dbReference type="AlphaFoldDB" id="A0A9L0I6K3"/>
<evidence type="ECO:0000313" key="3">
    <source>
        <dbReference type="Proteomes" id="UP000694387"/>
    </source>
</evidence>
<reference evidence="2" key="2">
    <citation type="submission" date="2025-08" db="UniProtKB">
        <authorList>
            <consortium name="Ensembl"/>
        </authorList>
    </citation>
    <scope>IDENTIFICATION</scope>
</reference>
<sequence>MALWLSSACSALAARVQFLGADLHHSLNVADAAGPGLGPGAAGRDGDGSLYPIAVLIDELRNEDVQPRLNSIKKLSTIALALGGERTRTELPPFLTDTIYDEDEAPLAVAEQLGNFTGLLGGPDFAHCLLPPLESLATVEETVFRDKAVESPRQISQEHTPVALEARFAPLVKRLGEWLLVHFSHICLWFVQRLLSQGFKCSQSRN</sequence>
<evidence type="ECO:0000313" key="2">
    <source>
        <dbReference type="Ensembl" id="ENSEASP00005035331.1"/>
    </source>
</evidence>
<protein>
    <submittedName>
        <fullName evidence="2">Uncharacterized protein</fullName>
    </submittedName>
</protein>